<dbReference type="PANTHER" id="PTHR46481">
    <property type="entry name" value="ZINC FINGER BED DOMAIN-CONTAINING PROTEIN 4"/>
    <property type="match status" value="1"/>
</dbReference>
<name>A0AAQ3SEP9_PASNO</name>
<dbReference type="PANTHER" id="PTHR46481:SF7">
    <property type="entry name" value="ZINC FINGER BED DOMAIN-CONTAINING PROTEIN RICESLEEPER 2-LIKE"/>
    <property type="match status" value="1"/>
</dbReference>
<feature type="region of interest" description="Disordered" evidence="1">
    <location>
        <begin position="361"/>
        <end position="386"/>
    </location>
</feature>
<evidence type="ECO:0000313" key="4">
    <source>
        <dbReference type="Proteomes" id="UP001341281"/>
    </source>
</evidence>
<sequence>MCVTAHFIDDDWKLHKKIIGFFLVKGHRGEDIGKSLENRLSEWGIDKVFTITVDNASSNNGAIKYMRREASRYEVCCTHYKLDLTEGLKEIDVSISRVHGSVKFIKSSPTRLAKFKKCAELAKIDSKAFLSLDVCTRWNSTYLMLSSAVPYEKAFERYKDEDPYYQLDLILYKKETEKDKDKEKDDMLNFFLTKRRMTKRKTKRNSEKALETSKRLMRNIIARKMRLDSGPETRTNKSELNKYFAEENEEDKKDFDTLKWWKDNANRFSILSRMARDLLAIPISTVASGSAFSTGGRVLDDFRSSLTPTMVERLVCTQDWLYRCTALSVEEDLEEMAKIEQALIADLNGLTISIKTNVGKLSTKSKAKAKATTSASVSKDDDASSA</sequence>
<reference evidence="3 4" key="1">
    <citation type="submission" date="2024-02" db="EMBL/GenBank/DDBJ databases">
        <title>High-quality chromosome-scale genome assembly of Pensacola bahiagrass (Paspalum notatum Flugge var. saurae).</title>
        <authorList>
            <person name="Vega J.M."/>
            <person name="Podio M."/>
            <person name="Orjuela J."/>
            <person name="Siena L.A."/>
            <person name="Pessino S.C."/>
            <person name="Combes M.C."/>
            <person name="Mariac C."/>
            <person name="Albertini E."/>
            <person name="Pupilli F."/>
            <person name="Ortiz J.P.A."/>
            <person name="Leblanc O."/>
        </authorList>
    </citation>
    <scope>NUCLEOTIDE SEQUENCE [LARGE SCALE GENOMIC DNA]</scope>
    <source>
        <strain evidence="3">R1</strain>
        <tissue evidence="3">Leaf</tissue>
    </source>
</reference>
<evidence type="ECO:0000256" key="1">
    <source>
        <dbReference type="SAM" id="MobiDB-lite"/>
    </source>
</evidence>
<dbReference type="Pfam" id="PF05699">
    <property type="entry name" value="Dimer_Tnp_hAT"/>
    <property type="match status" value="1"/>
</dbReference>
<dbReference type="SUPFAM" id="SSF53098">
    <property type="entry name" value="Ribonuclease H-like"/>
    <property type="match status" value="1"/>
</dbReference>
<evidence type="ECO:0000313" key="3">
    <source>
        <dbReference type="EMBL" id="WVZ49306.1"/>
    </source>
</evidence>
<dbReference type="InterPro" id="IPR052035">
    <property type="entry name" value="ZnF_BED_domain_contain"/>
</dbReference>
<dbReference type="Proteomes" id="UP001341281">
    <property type="component" value="Chromosome 01"/>
</dbReference>
<organism evidence="3 4">
    <name type="scientific">Paspalum notatum var. saurae</name>
    <dbReference type="NCBI Taxonomy" id="547442"/>
    <lineage>
        <taxon>Eukaryota</taxon>
        <taxon>Viridiplantae</taxon>
        <taxon>Streptophyta</taxon>
        <taxon>Embryophyta</taxon>
        <taxon>Tracheophyta</taxon>
        <taxon>Spermatophyta</taxon>
        <taxon>Magnoliopsida</taxon>
        <taxon>Liliopsida</taxon>
        <taxon>Poales</taxon>
        <taxon>Poaceae</taxon>
        <taxon>PACMAD clade</taxon>
        <taxon>Panicoideae</taxon>
        <taxon>Andropogonodae</taxon>
        <taxon>Paspaleae</taxon>
        <taxon>Paspalinae</taxon>
        <taxon>Paspalum</taxon>
    </lineage>
</organism>
<keyword evidence="4" id="KW-1185">Reference proteome</keyword>
<dbReference type="AlphaFoldDB" id="A0AAQ3SEP9"/>
<dbReference type="InterPro" id="IPR012337">
    <property type="entry name" value="RNaseH-like_sf"/>
</dbReference>
<accession>A0AAQ3SEP9</accession>
<evidence type="ECO:0000259" key="2">
    <source>
        <dbReference type="Pfam" id="PF05699"/>
    </source>
</evidence>
<protein>
    <recommendedName>
        <fullName evidence="2">HAT C-terminal dimerisation domain-containing protein</fullName>
    </recommendedName>
</protein>
<dbReference type="EMBL" id="CP144745">
    <property type="protein sequence ID" value="WVZ49306.1"/>
    <property type="molecule type" value="Genomic_DNA"/>
</dbReference>
<dbReference type="InterPro" id="IPR008906">
    <property type="entry name" value="HATC_C_dom"/>
</dbReference>
<gene>
    <name evidence="3" type="ORF">U9M48_000675</name>
</gene>
<feature type="domain" description="HAT C-terminal dimerisation" evidence="2">
    <location>
        <begin position="239"/>
        <end position="321"/>
    </location>
</feature>
<dbReference type="GO" id="GO:0046983">
    <property type="term" value="F:protein dimerization activity"/>
    <property type="evidence" value="ECO:0007669"/>
    <property type="project" value="InterPro"/>
</dbReference>
<proteinExistence type="predicted"/>